<feature type="chain" id="PRO_5005548017" description="Amine oxidase domain-containing protein" evidence="1">
    <location>
        <begin position="39"/>
        <end position="453"/>
    </location>
</feature>
<dbReference type="GO" id="GO:0006598">
    <property type="term" value="P:polyamine catabolic process"/>
    <property type="evidence" value="ECO:0007669"/>
    <property type="project" value="TreeGrafter"/>
</dbReference>
<protein>
    <recommendedName>
        <fullName evidence="2">Amine oxidase domain-containing protein</fullName>
    </recommendedName>
</protein>
<feature type="domain" description="Amine oxidase" evidence="2">
    <location>
        <begin position="55"/>
        <end position="124"/>
    </location>
</feature>
<keyword evidence="4" id="KW-1185">Reference proteome</keyword>
<feature type="signal peptide" evidence="1">
    <location>
        <begin position="1"/>
        <end position="38"/>
    </location>
</feature>
<name>A0A0L0SCP6_ALLM3</name>
<dbReference type="Gene3D" id="3.50.50.60">
    <property type="entry name" value="FAD/NAD(P)-binding domain"/>
    <property type="match status" value="2"/>
</dbReference>
<accession>A0A0L0SCP6</accession>
<gene>
    <name evidence="3" type="ORF">AMAG_05628</name>
</gene>
<dbReference type="InterPro" id="IPR002937">
    <property type="entry name" value="Amino_oxidase"/>
</dbReference>
<dbReference type="OMA" id="YSFRSTY"/>
<evidence type="ECO:0000313" key="3">
    <source>
        <dbReference type="EMBL" id="KNE60212.1"/>
    </source>
</evidence>
<dbReference type="eggNOG" id="KOG0029">
    <property type="taxonomic scope" value="Eukaryota"/>
</dbReference>
<organism evidence="3 4">
    <name type="scientific">Allomyces macrogynus (strain ATCC 38327)</name>
    <name type="common">Allomyces javanicus var. macrogynus</name>
    <dbReference type="NCBI Taxonomy" id="578462"/>
    <lineage>
        <taxon>Eukaryota</taxon>
        <taxon>Fungi</taxon>
        <taxon>Fungi incertae sedis</taxon>
        <taxon>Blastocladiomycota</taxon>
        <taxon>Blastocladiomycetes</taxon>
        <taxon>Blastocladiales</taxon>
        <taxon>Blastocladiaceae</taxon>
        <taxon>Allomyces</taxon>
    </lineage>
</organism>
<dbReference type="Pfam" id="PF01593">
    <property type="entry name" value="Amino_oxidase"/>
    <property type="match status" value="2"/>
</dbReference>
<dbReference type="SUPFAM" id="SSF54373">
    <property type="entry name" value="FAD-linked reductases, C-terminal domain"/>
    <property type="match status" value="1"/>
</dbReference>
<evidence type="ECO:0000313" key="4">
    <source>
        <dbReference type="Proteomes" id="UP000054350"/>
    </source>
</evidence>
<dbReference type="OrthoDB" id="5046242at2759"/>
<dbReference type="VEuPathDB" id="FungiDB:AMAG_05628"/>
<dbReference type="InterPro" id="IPR036188">
    <property type="entry name" value="FAD/NAD-bd_sf"/>
</dbReference>
<dbReference type="GO" id="GO:0016491">
    <property type="term" value="F:oxidoreductase activity"/>
    <property type="evidence" value="ECO:0007669"/>
    <property type="project" value="InterPro"/>
</dbReference>
<dbReference type="PANTHER" id="PTHR10742:SF313">
    <property type="entry name" value="AMINE OXIDASE"/>
    <property type="match status" value="1"/>
</dbReference>
<dbReference type="EMBL" id="GG745335">
    <property type="protein sequence ID" value="KNE60212.1"/>
    <property type="molecule type" value="Genomic_DNA"/>
</dbReference>
<dbReference type="STRING" id="578462.A0A0L0SCP6"/>
<dbReference type="InterPro" id="IPR050281">
    <property type="entry name" value="Flavin_monoamine_oxidase"/>
</dbReference>
<evidence type="ECO:0000256" key="1">
    <source>
        <dbReference type="SAM" id="SignalP"/>
    </source>
</evidence>
<dbReference type="SUPFAM" id="SSF51905">
    <property type="entry name" value="FAD/NAD(P)-binding domain"/>
    <property type="match status" value="1"/>
</dbReference>
<proteinExistence type="predicted"/>
<keyword evidence="1" id="KW-0732">Signal</keyword>
<evidence type="ECO:0000259" key="2">
    <source>
        <dbReference type="Pfam" id="PF01593"/>
    </source>
</evidence>
<dbReference type="PANTHER" id="PTHR10742">
    <property type="entry name" value="FLAVIN MONOAMINE OXIDASE"/>
    <property type="match status" value="1"/>
</dbReference>
<sequence>MAHVFSAARRASRPTAAHALLLLVAVLLASTATIAVHAAPKNQIKTKVLILGAGVAGVSAARALNARNITDFMILEAQDVICGRLKQAQLGDVKIEAGGNWVEGVGGKTENPIWTLKKSDGTLDTSNVADEWEKSFKKAQEIVADHAQRGLQDISYVYLSPVFFFEEYGEDNYFATDQRGYKLIVEKLLEEAKATTKLDVTVTTRDGCTYRADYVISTFALGVYQEKVVNFMPALPDSISIEDYQKIFLNFPYQLWSNHTFTLFASERKGYYPIFQNDMATVYMPKSANGKRNIFKLTGNEAVRPERLTDAQIIDEIMAVLRQMYPKQTIPRPTAAVIPRWKSDPLFHGSFTNWPLGMTVESWENLVAPLNKRFFFSGEMASMNQFGYVHGALNAGADTADQVAQCMKGKCSRFKYYPTGLKACAQHATTLRRRADGPRGHVVMSTGQQGVEM</sequence>
<feature type="domain" description="Amine oxidase" evidence="2">
    <location>
        <begin position="185"/>
        <end position="403"/>
    </location>
</feature>
<dbReference type="Proteomes" id="UP000054350">
    <property type="component" value="Unassembled WGS sequence"/>
</dbReference>
<reference evidence="4" key="2">
    <citation type="submission" date="2009-11" db="EMBL/GenBank/DDBJ databases">
        <title>The Genome Sequence of Allomyces macrogynus strain ATCC 38327.</title>
        <authorList>
            <consortium name="The Broad Institute Genome Sequencing Platform"/>
            <person name="Russ C."/>
            <person name="Cuomo C."/>
            <person name="Shea T."/>
            <person name="Young S.K."/>
            <person name="Zeng Q."/>
            <person name="Koehrsen M."/>
            <person name="Haas B."/>
            <person name="Borodovsky M."/>
            <person name="Guigo R."/>
            <person name="Alvarado L."/>
            <person name="Berlin A."/>
            <person name="Borenstein D."/>
            <person name="Chen Z."/>
            <person name="Engels R."/>
            <person name="Freedman E."/>
            <person name="Gellesch M."/>
            <person name="Goldberg J."/>
            <person name="Griggs A."/>
            <person name="Gujja S."/>
            <person name="Heiman D."/>
            <person name="Hepburn T."/>
            <person name="Howarth C."/>
            <person name="Jen D."/>
            <person name="Larson L."/>
            <person name="Lewis B."/>
            <person name="Mehta T."/>
            <person name="Park D."/>
            <person name="Pearson M."/>
            <person name="Roberts A."/>
            <person name="Saif S."/>
            <person name="Shenoy N."/>
            <person name="Sisk P."/>
            <person name="Stolte C."/>
            <person name="Sykes S."/>
            <person name="Walk T."/>
            <person name="White J."/>
            <person name="Yandava C."/>
            <person name="Burger G."/>
            <person name="Gray M.W."/>
            <person name="Holland P.W.H."/>
            <person name="King N."/>
            <person name="Lang F.B.F."/>
            <person name="Roger A.J."/>
            <person name="Ruiz-Trillo I."/>
            <person name="Lander E."/>
            <person name="Nusbaum C."/>
        </authorList>
    </citation>
    <scope>NUCLEOTIDE SEQUENCE [LARGE SCALE GENOMIC DNA]</scope>
    <source>
        <strain evidence="4">ATCC 38327</strain>
    </source>
</reference>
<dbReference type="AlphaFoldDB" id="A0A0L0SCP6"/>
<reference evidence="3 4" key="1">
    <citation type="submission" date="2009-11" db="EMBL/GenBank/DDBJ databases">
        <title>Annotation of Allomyces macrogynus ATCC 38327.</title>
        <authorList>
            <consortium name="The Broad Institute Genome Sequencing Platform"/>
            <person name="Russ C."/>
            <person name="Cuomo C."/>
            <person name="Burger G."/>
            <person name="Gray M.W."/>
            <person name="Holland P.W.H."/>
            <person name="King N."/>
            <person name="Lang F.B.F."/>
            <person name="Roger A.J."/>
            <person name="Ruiz-Trillo I."/>
            <person name="Young S.K."/>
            <person name="Zeng Q."/>
            <person name="Gargeya S."/>
            <person name="Fitzgerald M."/>
            <person name="Haas B."/>
            <person name="Abouelleil A."/>
            <person name="Alvarado L."/>
            <person name="Arachchi H.M."/>
            <person name="Berlin A."/>
            <person name="Chapman S.B."/>
            <person name="Gearin G."/>
            <person name="Goldberg J."/>
            <person name="Griggs A."/>
            <person name="Gujja S."/>
            <person name="Hansen M."/>
            <person name="Heiman D."/>
            <person name="Howarth C."/>
            <person name="Larimer J."/>
            <person name="Lui A."/>
            <person name="MacDonald P.J.P."/>
            <person name="McCowen C."/>
            <person name="Montmayeur A."/>
            <person name="Murphy C."/>
            <person name="Neiman D."/>
            <person name="Pearson M."/>
            <person name="Priest M."/>
            <person name="Roberts A."/>
            <person name="Saif S."/>
            <person name="Shea T."/>
            <person name="Sisk P."/>
            <person name="Stolte C."/>
            <person name="Sykes S."/>
            <person name="Wortman J."/>
            <person name="Nusbaum C."/>
            <person name="Birren B."/>
        </authorList>
    </citation>
    <scope>NUCLEOTIDE SEQUENCE [LARGE SCALE GENOMIC DNA]</scope>
    <source>
        <strain evidence="3 4">ATCC 38327</strain>
    </source>
</reference>